<gene>
    <name evidence="1" type="ORF">M9H77_30822</name>
</gene>
<keyword evidence="2" id="KW-1185">Reference proteome</keyword>
<comment type="caution">
    <text evidence="1">The sequence shown here is derived from an EMBL/GenBank/DDBJ whole genome shotgun (WGS) entry which is preliminary data.</text>
</comment>
<proteinExistence type="predicted"/>
<reference evidence="2" key="1">
    <citation type="journal article" date="2023" name="Nat. Plants">
        <title>Single-cell RNA sequencing provides a high-resolution roadmap for understanding the multicellular compartmentation of specialized metabolism.</title>
        <authorList>
            <person name="Sun S."/>
            <person name="Shen X."/>
            <person name="Li Y."/>
            <person name="Li Y."/>
            <person name="Wang S."/>
            <person name="Li R."/>
            <person name="Zhang H."/>
            <person name="Shen G."/>
            <person name="Guo B."/>
            <person name="Wei J."/>
            <person name="Xu J."/>
            <person name="St-Pierre B."/>
            <person name="Chen S."/>
            <person name="Sun C."/>
        </authorList>
    </citation>
    <scope>NUCLEOTIDE SEQUENCE [LARGE SCALE GENOMIC DNA]</scope>
</reference>
<dbReference type="EMBL" id="CM044707">
    <property type="protein sequence ID" value="KAI5653635.1"/>
    <property type="molecule type" value="Genomic_DNA"/>
</dbReference>
<evidence type="ECO:0000313" key="1">
    <source>
        <dbReference type="EMBL" id="KAI5653635.1"/>
    </source>
</evidence>
<organism evidence="1 2">
    <name type="scientific">Catharanthus roseus</name>
    <name type="common">Madagascar periwinkle</name>
    <name type="synonym">Vinca rosea</name>
    <dbReference type="NCBI Taxonomy" id="4058"/>
    <lineage>
        <taxon>Eukaryota</taxon>
        <taxon>Viridiplantae</taxon>
        <taxon>Streptophyta</taxon>
        <taxon>Embryophyta</taxon>
        <taxon>Tracheophyta</taxon>
        <taxon>Spermatophyta</taxon>
        <taxon>Magnoliopsida</taxon>
        <taxon>eudicotyledons</taxon>
        <taxon>Gunneridae</taxon>
        <taxon>Pentapetalae</taxon>
        <taxon>asterids</taxon>
        <taxon>lamiids</taxon>
        <taxon>Gentianales</taxon>
        <taxon>Apocynaceae</taxon>
        <taxon>Rauvolfioideae</taxon>
        <taxon>Vinceae</taxon>
        <taxon>Catharanthinae</taxon>
        <taxon>Catharanthus</taxon>
    </lineage>
</organism>
<sequence length="212" mass="22799">MTRLIGGRNMLAILRSGISGDCTLGMALSWQLRIYHPLGMSALYGIGISHECTLKIQQIVILIASFAKKVQTIIRRCMVSIGGTLGCTPSQHDFQQTFPVQPSRRHPREPVPDRGARGVKRGARRLPGGFWSYQSRHPSGLGFSSFQGPPPPSTGSSSFQVPPPPGTRSSSFEAPPPPGMVSSSTPHMPISTPSSSDSDEHDDEQTDVVIPA</sequence>
<protein>
    <submittedName>
        <fullName evidence="1">Uncharacterized protein</fullName>
    </submittedName>
</protein>
<dbReference type="Proteomes" id="UP001060085">
    <property type="component" value="Linkage Group LG07"/>
</dbReference>
<accession>A0ACB9ZYB2</accession>
<name>A0ACB9ZYB2_CATRO</name>
<evidence type="ECO:0000313" key="2">
    <source>
        <dbReference type="Proteomes" id="UP001060085"/>
    </source>
</evidence>